<proteinExistence type="predicted"/>
<accession>A0ABQ9TA99</accession>
<name>A0ABQ9TA99_SAGOE</name>
<reference evidence="1 2" key="1">
    <citation type="submission" date="2023-05" db="EMBL/GenBank/DDBJ databases">
        <title>B98-5 Cell Line De Novo Hybrid Assembly: An Optical Mapping Approach.</title>
        <authorList>
            <person name="Kananen K."/>
            <person name="Auerbach J.A."/>
            <person name="Kautto E."/>
            <person name="Blachly J.S."/>
        </authorList>
    </citation>
    <scope>NUCLEOTIDE SEQUENCE [LARGE SCALE GENOMIC DNA]</scope>
    <source>
        <strain evidence="1">B95-8</strain>
        <tissue evidence="1">Cell line</tissue>
    </source>
</reference>
<feature type="non-terminal residue" evidence="1">
    <location>
        <position position="1"/>
    </location>
</feature>
<comment type="caution">
    <text evidence="1">The sequence shown here is derived from an EMBL/GenBank/DDBJ whole genome shotgun (WGS) entry which is preliminary data.</text>
</comment>
<dbReference type="EMBL" id="JASSZA010000159">
    <property type="protein sequence ID" value="KAK2081646.1"/>
    <property type="molecule type" value="Genomic_DNA"/>
</dbReference>
<organism evidence="1 2">
    <name type="scientific">Saguinus oedipus</name>
    <name type="common">Cotton-top tamarin</name>
    <name type="synonym">Oedipomidas oedipus</name>
    <dbReference type="NCBI Taxonomy" id="9490"/>
    <lineage>
        <taxon>Eukaryota</taxon>
        <taxon>Metazoa</taxon>
        <taxon>Chordata</taxon>
        <taxon>Craniata</taxon>
        <taxon>Vertebrata</taxon>
        <taxon>Euteleostomi</taxon>
        <taxon>Mammalia</taxon>
        <taxon>Eutheria</taxon>
        <taxon>Euarchontoglires</taxon>
        <taxon>Primates</taxon>
        <taxon>Haplorrhini</taxon>
        <taxon>Platyrrhini</taxon>
        <taxon>Cebidae</taxon>
        <taxon>Callitrichinae</taxon>
        <taxon>Saguinus</taxon>
    </lineage>
</organism>
<protein>
    <submittedName>
        <fullName evidence="1">Uncharacterized protein</fullName>
    </submittedName>
</protein>
<dbReference type="Proteomes" id="UP001266305">
    <property type="component" value="Unassembled WGS sequence"/>
</dbReference>
<gene>
    <name evidence="1" type="ORF">P7K49_039757</name>
</gene>
<keyword evidence="2" id="KW-1185">Reference proteome</keyword>
<evidence type="ECO:0000313" key="1">
    <source>
        <dbReference type="EMBL" id="KAK2081646.1"/>
    </source>
</evidence>
<sequence>EQRHSRAEFYWYFAEFYCYFSICGKNDGKACFEISPQKAFPDFPFHKRIYLCRILLLFPYMREYCFKGLFEIPPHKAFPHFPFNTRVSLSHEFNSLNKGAAEQIEGYFASVFKAEFYCYFAVCGNSAGKACFEISLQKAFPVFPFNTGVYSTSPSTNEFNSLNKGTAEQIEGYFASVFKAEQSFTAISQSFTAISLYSGILMKRPLNKCKAEHSFTAISLYSGILIKRPLNKGTAEQSFTAILNKRTADQIERYVASLNKCKAEHSFTAISLYSGILIKRPLNKGTAEQSFTGISLYAGILLERPLNKRTAEQIEEYVASLNKRTAEQIEGYVCSVFKAEFYCYFLNKGTAEQSFTAISVYAGILLERPLNKCKAEHQISSAISLYVGILLGRPLNKGTAEQSFTAISLYAGILPERTAEFYCYFLNKCKAEQSFTAISLYSGILIKRPLNQGTAEQIEGYDSSLNICKAERQNSSAISLYVGILLERPLNK</sequence>
<evidence type="ECO:0000313" key="2">
    <source>
        <dbReference type="Proteomes" id="UP001266305"/>
    </source>
</evidence>